<comment type="caution">
    <text evidence="1">The sequence shown here is derived from an EMBL/GenBank/DDBJ whole genome shotgun (WGS) entry which is preliminary data.</text>
</comment>
<protein>
    <recommendedName>
        <fullName evidence="3">LAGLIDADG homing endonuclease</fullName>
    </recommendedName>
</protein>
<dbReference type="Proteomes" id="UP001605036">
    <property type="component" value="Unassembled WGS sequence"/>
</dbReference>
<reference evidence="1 2" key="1">
    <citation type="submission" date="2024-09" db="EMBL/GenBank/DDBJ databases">
        <title>Chromosome-scale assembly of Riccia fluitans.</title>
        <authorList>
            <person name="Paukszto L."/>
            <person name="Sawicki J."/>
            <person name="Karawczyk K."/>
            <person name="Piernik-Szablinska J."/>
            <person name="Szczecinska M."/>
            <person name="Mazdziarz M."/>
        </authorList>
    </citation>
    <scope>NUCLEOTIDE SEQUENCE [LARGE SCALE GENOMIC DNA]</scope>
    <source>
        <strain evidence="1">Rf_01</strain>
        <tissue evidence="1">Aerial parts of the thallus</tissue>
    </source>
</reference>
<evidence type="ECO:0008006" key="3">
    <source>
        <dbReference type="Google" id="ProtNLM"/>
    </source>
</evidence>
<name>A0ABD1ZE46_9MARC</name>
<dbReference type="AlphaFoldDB" id="A0ABD1ZE46"/>
<proteinExistence type="predicted"/>
<evidence type="ECO:0000313" key="1">
    <source>
        <dbReference type="EMBL" id="KAL2649711.1"/>
    </source>
</evidence>
<organism evidence="1 2">
    <name type="scientific">Riccia fluitans</name>
    <dbReference type="NCBI Taxonomy" id="41844"/>
    <lineage>
        <taxon>Eukaryota</taxon>
        <taxon>Viridiplantae</taxon>
        <taxon>Streptophyta</taxon>
        <taxon>Embryophyta</taxon>
        <taxon>Marchantiophyta</taxon>
        <taxon>Marchantiopsida</taxon>
        <taxon>Marchantiidae</taxon>
        <taxon>Marchantiales</taxon>
        <taxon>Ricciaceae</taxon>
        <taxon>Riccia</taxon>
    </lineage>
</organism>
<evidence type="ECO:0000313" key="2">
    <source>
        <dbReference type="Proteomes" id="UP001605036"/>
    </source>
</evidence>
<accession>A0ABD1ZE46</accession>
<dbReference type="EMBL" id="JBHFFA010000001">
    <property type="protein sequence ID" value="KAL2649711.1"/>
    <property type="molecule type" value="Genomic_DNA"/>
</dbReference>
<gene>
    <name evidence="1" type="ORF">R1flu_017839</name>
</gene>
<sequence length="136" mass="15846">MMKQLSMLLKCYYRGDTFKERIIFPLWKKASISMLQELQNAEEKWENLMNILMRKGITVNMTQKEAIADINNWLEKVTLGPAELQLSRSGVGKELTSPGKGRTERQHFRQECFAHLSKKDQLILTGDHKEEIHVEV</sequence>
<keyword evidence="2" id="KW-1185">Reference proteome</keyword>